<proteinExistence type="predicted"/>
<gene>
    <name evidence="1" type="ORF">LCMAC101_03360</name>
</gene>
<dbReference type="EMBL" id="MK500327">
    <property type="protein sequence ID" value="QBK85741.1"/>
    <property type="molecule type" value="Genomic_DNA"/>
</dbReference>
<accession>A0A481YR99</accession>
<protein>
    <submittedName>
        <fullName evidence="1">Uncharacterized protein</fullName>
    </submittedName>
</protein>
<sequence length="169" mass="19752">MEINQSVWDYYPKDDSYFIDPLYVPYQSTPVMTEYGVCPANGWKKQGYPTGFVNPGLVRRGWGLDFTKMHPDKDHQCPQGWSPAEDGWCVVNQPEFEGIFYTDKQFAPKYQYWDSYAPRILDPNKRQLNSFDQRSINPFTGNYVMYFNSKPNGLRSKYGHLPARDSYLA</sequence>
<evidence type="ECO:0000313" key="1">
    <source>
        <dbReference type="EMBL" id="QBK85741.1"/>
    </source>
</evidence>
<reference evidence="1" key="1">
    <citation type="journal article" date="2019" name="MBio">
        <title>Virus Genomes from Deep Sea Sediments Expand the Ocean Megavirome and Support Independent Origins of Viral Gigantism.</title>
        <authorList>
            <person name="Backstrom D."/>
            <person name="Yutin N."/>
            <person name="Jorgensen S.L."/>
            <person name="Dharamshi J."/>
            <person name="Homa F."/>
            <person name="Zaremba-Niedwiedzka K."/>
            <person name="Spang A."/>
            <person name="Wolf Y.I."/>
            <person name="Koonin E.V."/>
            <person name="Ettema T.J."/>
        </authorList>
    </citation>
    <scope>NUCLEOTIDE SEQUENCE</scope>
</reference>
<organism evidence="1">
    <name type="scientific">Marseillevirus LCMAC101</name>
    <dbReference type="NCBI Taxonomy" id="2506602"/>
    <lineage>
        <taxon>Viruses</taxon>
        <taxon>Varidnaviria</taxon>
        <taxon>Bamfordvirae</taxon>
        <taxon>Nucleocytoviricota</taxon>
        <taxon>Megaviricetes</taxon>
        <taxon>Pimascovirales</taxon>
        <taxon>Pimascovirales incertae sedis</taxon>
        <taxon>Marseilleviridae</taxon>
    </lineage>
</organism>
<name>A0A481YR99_9VIRU</name>